<accession>M2XJL7</accession>
<proteinExistence type="predicted"/>
<reference evidence="1 2" key="2">
    <citation type="journal article" date="2012" name="PLoS Pathog.">
        <title>Diverse lifestyles and strategies of plant pathogenesis encoded in the genomes of eighteen Dothideomycetes fungi.</title>
        <authorList>
            <person name="Ohm R.A."/>
            <person name="Feau N."/>
            <person name="Henrissat B."/>
            <person name="Schoch C.L."/>
            <person name="Horwitz B.A."/>
            <person name="Barry K.W."/>
            <person name="Condon B.J."/>
            <person name="Copeland A.C."/>
            <person name="Dhillon B."/>
            <person name="Glaser F."/>
            <person name="Hesse C.N."/>
            <person name="Kosti I."/>
            <person name="LaButti K."/>
            <person name="Lindquist E.A."/>
            <person name="Lucas S."/>
            <person name="Salamov A.A."/>
            <person name="Bradshaw R.E."/>
            <person name="Ciuffetti L."/>
            <person name="Hamelin R.C."/>
            <person name="Kema G.H.J."/>
            <person name="Lawrence C."/>
            <person name="Scott J.A."/>
            <person name="Spatafora J.W."/>
            <person name="Turgeon B.G."/>
            <person name="de Wit P.J.G.M."/>
            <person name="Zhong S."/>
            <person name="Goodwin S.B."/>
            <person name="Grigoriev I.V."/>
        </authorList>
    </citation>
    <scope>NUCLEOTIDE SEQUENCE [LARGE SCALE GENOMIC DNA]</scope>
    <source>
        <strain evidence="2">NZE10 / CBS 128990</strain>
    </source>
</reference>
<reference evidence="2" key="1">
    <citation type="journal article" date="2012" name="PLoS Genet.">
        <title>The genomes of the fungal plant pathogens Cladosporium fulvum and Dothistroma septosporum reveal adaptation to different hosts and lifestyles but also signatures of common ancestry.</title>
        <authorList>
            <person name="de Wit P.J.G.M."/>
            <person name="van der Burgt A."/>
            <person name="Oekmen B."/>
            <person name="Stergiopoulos I."/>
            <person name="Abd-Elsalam K.A."/>
            <person name="Aerts A.L."/>
            <person name="Bahkali A.H."/>
            <person name="Beenen H.G."/>
            <person name="Chettri P."/>
            <person name="Cox M.P."/>
            <person name="Datema E."/>
            <person name="de Vries R.P."/>
            <person name="Dhillon B."/>
            <person name="Ganley A.R."/>
            <person name="Griffiths S.A."/>
            <person name="Guo Y."/>
            <person name="Hamelin R.C."/>
            <person name="Henrissat B."/>
            <person name="Kabir M.S."/>
            <person name="Jashni M.K."/>
            <person name="Kema G."/>
            <person name="Klaubauf S."/>
            <person name="Lapidus A."/>
            <person name="Levasseur A."/>
            <person name="Lindquist E."/>
            <person name="Mehrabi R."/>
            <person name="Ohm R.A."/>
            <person name="Owen T.J."/>
            <person name="Salamov A."/>
            <person name="Schwelm A."/>
            <person name="Schijlen E."/>
            <person name="Sun H."/>
            <person name="van den Burg H.A."/>
            <person name="van Ham R.C.H.J."/>
            <person name="Zhang S."/>
            <person name="Goodwin S.B."/>
            <person name="Grigoriev I.V."/>
            <person name="Collemare J."/>
            <person name="Bradshaw R.E."/>
        </authorList>
    </citation>
    <scope>NUCLEOTIDE SEQUENCE [LARGE SCALE GENOMIC DNA]</scope>
    <source>
        <strain evidence="2">NZE10 / CBS 128990</strain>
    </source>
</reference>
<organism evidence="1 2">
    <name type="scientific">Dothistroma septosporum (strain NZE10 / CBS 128990)</name>
    <name type="common">Red band needle blight fungus</name>
    <name type="synonym">Mycosphaerella pini</name>
    <dbReference type="NCBI Taxonomy" id="675120"/>
    <lineage>
        <taxon>Eukaryota</taxon>
        <taxon>Fungi</taxon>
        <taxon>Dikarya</taxon>
        <taxon>Ascomycota</taxon>
        <taxon>Pezizomycotina</taxon>
        <taxon>Dothideomycetes</taxon>
        <taxon>Dothideomycetidae</taxon>
        <taxon>Mycosphaerellales</taxon>
        <taxon>Mycosphaerellaceae</taxon>
        <taxon>Dothistroma</taxon>
    </lineage>
</organism>
<evidence type="ECO:0000313" key="1">
    <source>
        <dbReference type="EMBL" id="EME39652.1"/>
    </source>
</evidence>
<dbReference type="AlphaFoldDB" id="M2XJL7"/>
<name>M2XJL7_DOTSN</name>
<evidence type="ECO:0000313" key="2">
    <source>
        <dbReference type="Proteomes" id="UP000016933"/>
    </source>
</evidence>
<sequence>MANAVTLNTAGIVAFISLARAMFWTAYFSNATLAAKASVQRTAIPTTTMEAHPVSTVICSDDCFRVDSSRHSRCCQSVLRSVRHLYVPRYE</sequence>
<gene>
    <name evidence="1" type="ORF">DOTSEDRAFT_75335</name>
</gene>
<keyword evidence="2" id="KW-1185">Reference proteome</keyword>
<dbReference type="Proteomes" id="UP000016933">
    <property type="component" value="Unassembled WGS sequence"/>
</dbReference>
<protein>
    <submittedName>
        <fullName evidence="1">Uncharacterized protein</fullName>
    </submittedName>
</protein>
<dbReference type="HOGENOM" id="CLU_2427005_0_0_1"/>
<dbReference type="EMBL" id="KB446545">
    <property type="protein sequence ID" value="EME39652.1"/>
    <property type="molecule type" value="Genomic_DNA"/>
</dbReference>